<dbReference type="Proteomes" id="UP000289340">
    <property type="component" value="Chromosome 20"/>
</dbReference>
<proteinExistence type="predicted"/>
<feature type="region of interest" description="Disordered" evidence="1">
    <location>
        <begin position="81"/>
        <end position="129"/>
    </location>
</feature>
<sequence>MNSNQTVVQTYNKTTYLNCTTDYSDNGTFVYNGGSRGFGEALTVIVPLTIVGLNYFFSDAGGGVQCQRSLAFEIDVQRGLSLPPSLNQPPYQEPPGPDATQSSSITVAQSPSSGTFARWSSSAEMRSFH</sequence>
<evidence type="ECO:0000313" key="2">
    <source>
        <dbReference type="EMBL" id="RZB42441.1"/>
    </source>
</evidence>
<evidence type="ECO:0008006" key="4">
    <source>
        <dbReference type="Google" id="ProtNLM"/>
    </source>
</evidence>
<comment type="caution">
    <text evidence="2">The sequence shown here is derived from an EMBL/GenBank/DDBJ whole genome shotgun (WGS) entry which is preliminary data.</text>
</comment>
<reference evidence="2 3" key="1">
    <citation type="submission" date="2018-09" db="EMBL/GenBank/DDBJ databases">
        <title>A high-quality reference genome of wild soybean provides a powerful tool to mine soybean genomes.</title>
        <authorList>
            <person name="Xie M."/>
            <person name="Chung C.Y.L."/>
            <person name="Li M.-W."/>
            <person name="Wong F.-L."/>
            <person name="Chan T.-F."/>
            <person name="Lam H.-M."/>
        </authorList>
    </citation>
    <scope>NUCLEOTIDE SEQUENCE [LARGE SCALE GENOMIC DNA]</scope>
    <source>
        <strain evidence="3">cv. W05</strain>
        <tissue evidence="2">Hypocotyl of etiolated seedlings</tissue>
    </source>
</reference>
<evidence type="ECO:0000256" key="1">
    <source>
        <dbReference type="SAM" id="MobiDB-lite"/>
    </source>
</evidence>
<feature type="compositionally biased region" description="Polar residues" evidence="1">
    <location>
        <begin position="99"/>
        <end position="129"/>
    </location>
</feature>
<dbReference type="Gramene" id="XM_028364439.1">
    <property type="protein sequence ID" value="XP_028220240.1"/>
    <property type="gene ID" value="LOC114401860"/>
</dbReference>
<evidence type="ECO:0000313" key="3">
    <source>
        <dbReference type="Proteomes" id="UP000289340"/>
    </source>
</evidence>
<keyword evidence="3" id="KW-1185">Reference proteome</keyword>
<organism evidence="2 3">
    <name type="scientific">Glycine soja</name>
    <name type="common">Wild soybean</name>
    <dbReference type="NCBI Taxonomy" id="3848"/>
    <lineage>
        <taxon>Eukaryota</taxon>
        <taxon>Viridiplantae</taxon>
        <taxon>Streptophyta</taxon>
        <taxon>Embryophyta</taxon>
        <taxon>Tracheophyta</taxon>
        <taxon>Spermatophyta</taxon>
        <taxon>Magnoliopsida</taxon>
        <taxon>eudicotyledons</taxon>
        <taxon>Gunneridae</taxon>
        <taxon>Pentapetalae</taxon>
        <taxon>rosids</taxon>
        <taxon>fabids</taxon>
        <taxon>Fabales</taxon>
        <taxon>Fabaceae</taxon>
        <taxon>Papilionoideae</taxon>
        <taxon>50 kb inversion clade</taxon>
        <taxon>NPAAA clade</taxon>
        <taxon>indigoferoid/millettioid clade</taxon>
        <taxon>Phaseoleae</taxon>
        <taxon>Glycine</taxon>
        <taxon>Glycine subgen. Soja</taxon>
    </lineage>
</organism>
<gene>
    <name evidence="2" type="ORF">D0Y65_053150</name>
</gene>
<dbReference type="InterPro" id="IPR008972">
    <property type="entry name" value="Cupredoxin"/>
</dbReference>
<dbReference type="AlphaFoldDB" id="A0A445F0U7"/>
<dbReference type="EMBL" id="QZWG01000020">
    <property type="protein sequence ID" value="RZB42441.1"/>
    <property type="molecule type" value="Genomic_DNA"/>
</dbReference>
<dbReference type="Gene3D" id="2.60.40.420">
    <property type="entry name" value="Cupredoxins - blue copper proteins"/>
    <property type="match status" value="1"/>
</dbReference>
<name>A0A445F0U7_GLYSO</name>
<accession>A0A445F0U7</accession>
<protein>
    <recommendedName>
        <fullName evidence="4">Phytocyanin domain-containing protein</fullName>
    </recommendedName>
</protein>